<keyword evidence="1" id="KW-0812">Transmembrane</keyword>
<dbReference type="PROSITE" id="PS51352">
    <property type="entry name" value="THIOREDOXIN_2"/>
    <property type="match status" value="1"/>
</dbReference>
<dbReference type="CDD" id="cd02947">
    <property type="entry name" value="TRX_family"/>
    <property type="match status" value="1"/>
</dbReference>
<comment type="caution">
    <text evidence="4">The sequence shown here is derived from an EMBL/GenBank/DDBJ whole genome shotgun (WGS) entry which is preliminary data.</text>
</comment>
<dbReference type="AlphaFoldDB" id="A0A7C1JYX1"/>
<feature type="transmembrane region" description="Helical" evidence="1">
    <location>
        <begin position="244"/>
        <end position="269"/>
    </location>
</feature>
<dbReference type="InterPro" id="IPR013766">
    <property type="entry name" value="Thioredoxin_domain"/>
</dbReference>
<evidence type="ECO:0000259" key="3">
    <source>
        <dbReference type="PROSITE" id="PS51352"/>
    </source>
</evidence>
<feature type="transmembrane region" description="Helical" evidence="1">
    <location>
        <begin position="412"/>
        <end position="430"/>
    </location>
</feature>
<feature type="transmembrane region" description="Helical" evidence="1">
    <location>
        <begin position="368"/>
        <end position="400"/>
    </location>
</feature>
<evidence type="ECO:0000256" key="2">
    <source>
        <dbReference type="SAM" id="SignalP"/>
    </source>
</evidence>
<gene>
    <name evidence="4" type="ORF">ENQ20_02620</name>
</gene>
<name>A0A7C1JYX1_9CHLR</name>
<accession>A0A7C1JYX1</accession>
<feature type="transmembrane region" description="Helical" evidence="1">
    <location>
        <begin position="207"/>
        <end position="232"/>
    </location>
</feature>
<protein>
    <recommendedName>
        <fullName evidence="3">Thioredoxin domain-containing protein</fullName>
    </recommendedName>
</protein>
<keyword evidence="1" id="KW-1133">Transmembrane helix</keyword>
<sequence length="499" mass="54339">MKQLALLRIAAAIALMMAGLLLAPSTYAGPSGQQMEPVLIYFFWGDGCPHCAAAKPFLAQLKEKYPNVIVRDYEVWKHPENRAPFIQMAARFGFEPTAVPTFFIGDRYWIGYAEEPHAREIEAYVAFCVANGCPDPGAGIVEPLPLPTIAAENRAADPRAALAESALGEQKAAPSEGQMSEASAPAQTSSVITLPLLGAVDLAAHSLLFSTALIAFVDGINPCSLWVLSVLLALTIHTGSRRKVFLIGFIFLTVTSLVYVLFIAGLFTLFTVLDWVPWIQSIVALVALFFALVSIKDYFWYKEGISFTIADEKKPGLYRSMRRVLAAGDSMPALIGATIVMSAGASLVEFSCTAGFPVLWTNLLIAQGVTAGTFLLLLLLYMLIYQIDEIVIFVSAVIGLRASRLEEKHGRILKLISGMLMLALALVILIDPSLMSSLTTAMWVFLAALGATLLILLLHRRVLPALGIVIGTENLTDKRHLSPSRHIQGRQQKKRRNTP</sequence>
<reference evidence="4" key="1">
    <citation type="journal article" date="2020" name="mSystems">
        <title>Genome- and Community-Level Interaction Insights into Carbon Utilization and Element Cycling Functions of Hydrothermarchaeota in Hydrothermal Sediment.</title>
        <authorList>
            <person name="Zhou Z."/>
            <person name="Liu Y."/>
            <person name="Xu W."/>
            <person name="Pan J."/>
            <person name="Luo Z.H."/>
            <person name="Li M."/>
        </authorList>
    </citation>
    <scope>NUCLEOTIDE SEQUENCE [LARGE SCALE GENOMIC DNA]</scope>
    <source>
        <strain evidence="4">SpSt-289</strain>
    </source>
</reference>
<evidence type="ECO:0000256" key="1">
    <source>
        <dbReference type="SAM" id="Phobius"/>
    </source>
</evidence>
<proteinExistence type="predicted"/>
<dbReference type="Pfam" id="PF00462">
    <property type="entry name" value="Glutaredoxin"/>
    <property type="match status" value="1"/>
</dbReference>
<keyword evidence="1" id="KW-0472">Membrane</keyword>
<dbReference type="InterPro" id="IPR002109">
    <property type="entry name" value="Glutaredoxin"/>
</dbReference>
<dbReference type="InterPro" id="IPR036249">
    <property type="entry name" value="Thioredoxin-like_sf"/>
</dbReference>
<organism evidence="4">
    <name type="scientific">Caldilinea aerophila</name>
    <dbReference type="NCBI Taxonomy" id="133453"/>
    <lineage>
        <taxon>Bacteria</taxon>
        <taxon>Bacillati</taxon>
        <taxon>Chloroflexota</taxon>
        <taxon>Caldilineae</taxon>
        <taxon>Caldilineales</taxon>
        <taxon>Caldilineaceae</taxon>
        <taxon>Caldilinea</taxon>
    </lineage>
</organism>
<dbReference type="PROSITE" id="PS51354">
    <property type="entry name" value="GLUTAREDOXIN_2"/>
    <property type="match status" value="1"/>
</dbReference>
<feature type="transmembrane region" description="Helical" evidence="1">
    <location>
        <begin position="436"/>
        <end position="458"/>
    </location>
</feature>
<feature type="chain" id="PRO_5027559053" description="Thioredoxin domain-containing protein" evidence="2">
    <location>
        <begin position="29"/>
        <end position="499"/>
    </location>
</feature>
<dbReference type="SUPFAM" id="SSF52833">
    <property type="entry name" value="Thioredoxin-like"/>
    <property type="match status" value="1"/>
</dbReference>
<dbReference type="Gene3D" id="3.40.30.10">
    <property type="entry name" value="Glutaredoxin"/>
    <property type="match status" value="1"/>
</dbReference>
<feature type="transmembrane region" description="Helical" evidence="1">
    <location>
        <begin position="275"/>
        <end position="295"/>
    </location>
</feature>
<evidence type="ECO:0000313" key="4">
    <source>
        <dbReference type="EMBL" id="HDX30369.1"/>
    </source>
</evidence>
<feature type="domain" description="Thioredoxin" evidence="3">
    <location>
        <begin position="16"/>
        <end position="130"/>
    </location>
</feature>
<feature type="signal peptide" evidence="2">
    <location>
        <begin position="1"/>
        <end position="28"/>
    </location>
</feature>
<feature type="transmembrane region" description="Helical" evidence="1">
    <location>
        <begin position="324"/>
        <end position="348"/>
    </location>
</feature>
<dbReference type="EMBL" id="DSMG01000037">
    <property type="protein sequence ID" value="HDX30369.1"/>
    <property type="molecule type" value="Genomic_DNA"/>
</dbReference>
<keyword evidence="2" id="KW-0732">Signal</keyword>